<keyword evidence="3" id="KW-1185">Reference proteome</keyword>
<evidence type="ECO:0000313" key="2">
    <source>
        <dbReference type="EMBL" id="VDM01038.1"/>
    </source>
</evidence>
<organism evidence="4">
    <name type="scientific">Schistocephalus solidus</name>
    <name type="common">Tapeworm</name>
    <dbReference type="NCBI Taxonomy" id="70667"/>
    <lineage>
        <taxon>Eukaryota</taxon>
        <taxon>Metazoa</taxon>
        <taxon>Spiralia</taxon>
        <taxon>Lophotrochozoa</taxon>
        <taxon>Platyhelminthes</taxon>
        <taxon>Cestoda</taxon>
        <taxon>Eucestoda</taxon>
        <taxon>Diphyllobothriidea</taxon>
        <taxon>Diphyllobothriidae</taxon>
        <taxon>Schistocephalus</taxon>
    </lineage>
</organism>
<gene>
    <name evidence="2" type="ORF">SSLN_LOCUS14652</name>
</gene>
<sequence length="72" mass="7913">MPTLSHIDDDMDCTSRVTSPDSGSGKRSFLFSSDGDRIAKVQKPFSGLEELLRPSVLVDPIFEASKWVTVPD</sequence>
<evidence type="ECO:0000313" key="4">
    <source>
        <dbReference type="WBParaSite" id="SSLN_0001520801-mRNA-1"/>
    </source>
</evidence>
<protein>
    <submittedName>
        <fullName evidence="2 4">Uncharacterized protein</fullName>
    </submittedName>
</protein>
<dbReference type="WBParaSite" id="SSLN_0001520801-mRNA-1">
    <property type="protein sequence ID" value="SSLN_0001520801-mRNA-1"/>
    <property type="gene ID" value="SSLN_0001520801"/>
</dbReference>
<feature type="region of interest" description="Disordered" evidence="1">
    <location>
        <begin position="1"/>
        <end position="26"/>
    </location>
</feature>
<reference evidence="2 3" key="2">
    <citation type="submission" date="2018-11" db="EMBL/GenBank/DDBJ databases">
        <authorList>
            <consortium name="Pathogen Informatics"/>
        </authorList>
    </citation>
    <scope>NUCLEOTIDE SEQUENCE [LARGE SCALE GENOMIC DNA]</scope>
    <source>
        <strain evidence="2 3">NST_G2</strain>
    </source>
</reference>
<reference evidence="4" key="1">
    <citation type="submission" date="2016-06" db="UniProtKB">
        <authorList>
            <consortium name="WormBaseParasite"/>
        </authorList>
    </citation>
    <scope>IDENTIFICATION</scope>
</reference>
<evidence type="ECO:0000313" key="3">
    <source>
        <dbReference type="Proteomes" id="UP000275846"/>
    </source>
</evidence>
<evidence type="ECO:0000256" key="1">
    <source>
        <dbReference type="SAM" id="MobiDB-lite"/>
    </source>
</evidence>
<accession>A0A183TDV5</accession>
<dbReference type="EMBL" id="UYSU01039164">
    <property type="protein sequence ID" value="VDM01038.1"/>
    <property type="molecule type" value="Genomic_DNA"/>
</dbReference>
<dbReference type="Proteomes" id="UP000275846">
    <property type="component" value="Unassembled WGS sequence"/>
</dbReference>
<name>A0A183TDV5_SCHSO</name>
<proteinExistence type="predicted"/>
<dbReference type="AlphaFoldDB" id="A0A183TDV5"/>